<name>A0A8J6KWH5_MICOH</name>
<accession>A0A8J6KWH5</accession>
<evidence type="ECO:0000256" key="8">
    <source>
        <dbReference type="PROSITE-ProRule" id="PRU00352"/>
    </source>
</evidence>
<evidence type="ECO:0000256" key="3">
    <source>
        <dbReference type="ARBA" id="ARBA00022525"/>
    </source>
</evidence>
<dbReference type="GO" id="GO:0030335">
    <property type="term" value="P:positive regulation of cell migration"/>
    <property type="evidence" value="ECO:0007669"/>
    <property type="project" value="TreeGrafter"/>
</dbReference>
<dbReference type="GO" id="GO:0045499">
    <property type="term" value="F:chemorepellent activity"/>
    <property type="evidence" value="ECO:0007669"/>
    <property type="project" value="TreeGrafter"/>
</dbReference>
<dbReference type="Gene3D" id="2.60.40.10">
    <property type="entry name" value="Immunoglobulins"/>
    <property type="match status" value="1"/>
</dbReference>
<keyword evidence="7" id="KW-0393">Immunoglobulin domain</keyword>
<dbReference type="InterPro" id="IPR036179">
    <property type="entry name" value="Ig-like_dom_sf"/>
</dbReference>
<dbReference type="CDD" id="cd05871">
    <property type="entry name" value="Ig_Sema3"/>
    <property type="match status" value="1"/>
</dbReference>
<dbReference type="InterPro" id="IPR007110">
    <property type="entry name" value="Ig-like_dom"/>
</dbReference>
<dbReference type="SUPFAM" id="SSF48726">
    <property type="entry name" value="Immunoglobulin"/>
    <property type="match status" value="1"/>
</dbReference>
<comment type="subcellular location">
    <subcellularLocation>
        <location evidence="1">Secreted</location>
    </subcellularLocation>
</comment>
<dbReference type="SMART" id="SM00630">
    <property type="entry name" value="Sema"/>
    <property type="match status" value="1"/>
</dbReference>
<evidence type="ECO:0000259" key="10">
    <source>
        <dbReference type="PROSITE" id="PS50835"/>
    </source>
</evidence>
<organism evidence="12 13">
    <name type="scientific">Microtus ochrogaster</name>
    <name type="common">Prairie vole</name>
    <dbReference type="NCBI Taxonomy" id="79684"/>
    <lineage>
        <taxon>Eukaryota</taxon>
        <taxon>Metazoa</taxon>
        <taxon>Chordata</taxon>
        <taxon>Craniata</taxon>
        <taxon>Vertebrata</taxon>
        <taxon>Euteleostomi</taxon>
        <taxon>Mammalia</taxon>
        <taxon>Eutheria</taxon>
        <taxon>Euarchontoglires</taxon>
        <taxon>Glires</taxon>
        <taxon>Rodentia</taxon>
        <taxon>Myomorpha</taxon>
        <taxon>Muroidea</taxon>
        <taxon>Cricetidae</taxon>
        <taxon>Arvicolinae</taxon>
        <taxon>Microtus</taxon>
    </lineage>
</organism>
<dbReference type="Proteomes" id="UP000710432">
    <property type="component" value="Unassembled WGS sequence"/>
</dbReference>
<keyword evidence="5" id="KW-1015">Disulfide bond</keyword>
<dbReference type="Gene3D" id="2.130.10.10">
    <property type="entry name" value="YVTN repeat-like/Quinoprotein amine dehydrogenase"/>
    <property type="match status" value="3"/>
</dbReference>
<keyword evidence="3" id="KW-0964">Secreted</keyword>
<feature type="region of interest" description="Disordered" evidence="9">
    <location>
        <begin position="876"/>
        <end position="906"/>
    </location>
</feature>
<dbReference type="InterPro" id="IPR015943">
    <property type="entry name" value="WD40/YVTN_repeat-like_dom_sf"/>
</dbReference>
<dbReference type="GO" id="GO:0071526">
    <property type="term" value="P:semaphorin-plexin signaling pathway"/>
    <property type="evidence" value="ECO:0007669"/>
    <property type="project" value="TreeGrafter"/>
</dbReference>
<evidence type="ECO:0000256" key="9">
    <source>
        <dbReference type="SAM" id="MobiDB-lite"/>
    </source>
</evidence>
<feature type="domain" description="Sema" evidence="11">
    <location>
        <begin position="1"/>
        <end position="646"/>
    </location>
</feature>
<dbReference type="PANTHER" id="PTHR11036:SF22">
    <property type="entry name" value="SEMAPHORIN-3E"/>
    <property type="match status" value="1"/>
</dbReference>
<proteinExistence type="inferred from homology"/>
<evidence type="ECO:0000256" key="6">
    <source>
        <dbReference type="ARBA" id="ARBA00023180"/>
    </source>
</evidence>
<dbReference type="GO" id="GO:0007411">
    <property type="term" value="P:axon guidance"/>
    <property type="evidence" value="ECO:0007669"/>
    <property type="project" value="TreeGrafter"/>
</dbReference>
<feature type="compositionally biased region" description="Basic and acidic residues" evidence="9">
    <location>
        <begin position="886"/>
        <end position="906"/>
    </location>
</feature>
<comment type="caution">
    <text evidence="8">Lacks conserved residue(s) required for the propagation of feature annotation.</text>
</comment>
<dbReference type="GO" id="GO:0001755">
    <property type="term" value="P:neural crest cell migration"/>
    <property type="evidence" value="ECO:0007669"/>
    <property type="project" value="TreeGrafter"/>
</dbReference>
<evidence type="ECO:0000256" key="7">
    <source>
        <dbReference type="ARBA" id="ARBA00023319"/>
    </source>
</evidence>
<dbReference type="GO" id="GO:0005886">
    <property type="term" value="C:plasma membrane"/>
    <property type="evidence" value="ECO:0007669"/>
    <property type="project" value="TreeGrafter"/>
</dbReference>
<evidence type="ECO:0000259" key="11">
    <source>
        <dbReference type="PROSITE" id="PS51004"/>
    </source>
</evidence>
<dbReference type="InterPro" id="IPR036352">
    <property type="entry name" value="Semap_dom_sf"/>
</dbReference>
<dbReference type="Gene3D" id="3.30.1680.10">
    <property type="entry name" value="ligand-binding face of the semaphorins, domain 2"/>
    <property type="match status" value="2"/>
</dbReference>
<dbReference type="SMART" id="SM00423">
    <property type="entry name" value="PSI"/>
    <property type="match status" value="2"/>
</dbReference>
<reference evidence="12" key="1">
    <citation type="submission" date="2020-03" db="EMBL/GenBank/DDBJ databases">
        <title>Studies in the Genomics of Life Span.</title>
        <authorList>
            <person name="Glass D."/>
        </authorList>
    </citation>
    <scope>NUCLEOTIDE SEQUENCE</scope>
    <source>
        <strain evidence="12">LTLLF</strain>
        <tissue evidence="12">Muscle</tissue>
    </source>
</reference>
<gene>
    <name evidence="12" type="ORF">LTLLF_126115</name>
</gene>
<dbReference type="EMBL" id="JAATJU010020543">
    <property type="protein sequence ID" value="KAH0516295.1"/>
    <property type="molecule type" value="Genomic_DNA"/>
</dbReference>
<comment type="caution">
    <text evidence="12">The sequence shown here is derived from an EMBL/GenBank/DDBJ whole genome shotgun (WGS) entry which is preliminary data.</text>
</comment>
<protein>
    <submittedName>
        <fullName evidence="12">Semaphorin-3E</fullName>
    </submittedName>
</protein>
<dbReference type="PANTHER" id="PTHR11036">
    <property type="entry name" value="SEMAPHORIN"/>
    <property type="match status" value="1"/>
</dbReference>
<evidence type="ECO:0000256" key="5">
    <source>
        <dbReference type="ARBA" id="ARBA00023157"/>
    </source>
</evidence>
<dbReference type="InterPro" id="IPR013151">
    <property type="entry name" value="Immunoglobulin_dom"/>
</dbReference>
<dbReference type="FunFam" id="2.60.40.10:FF:000030">
    <property type="entry name" value="Semaphorin 3F like"/>
    <property type="match status" value="1"/>
</dbReference>
<dbReference type="SMART" id="SM00409">
    <property type="entry name" value="IG"/>
    <property type="match status" value="1"/>
</dbReference>
<dbReference type="FunFam" id="3.30.1680.10:FF:000001">
    <property type="entry name" value="Semaphorin 3F like"/>
    <property type="match status" value="1"/>
</dbReference>
<evidence type="ECO:0000256" key="4">
    <source>
        <dbReference type="ARBA" id="ARBA00022729"/>
    </source>
</evidence>
<dbReference type="Pfam" id="PF00047">
    <property type="entry name" value="ig"/>
    <property type="match status" value="1"/>
</dbReference>
<dbReference type="InterPro" id="IPR003599">
    <property type="entry name" value="Ig_sub"/>
</dbReference>
<dbReference type="PROSITE" id="PS51004">
    <property type="entry name" value="SEMA"/>
    <property type="match status" value="1"/>
</dbReference>
<dbReference type="InterPro" id="IPR013783">
    <property type="entry name" value="Ig-like_fold"/>
</dbReference>
<keyword evidence="6" id="KW-0325">Glycoprotein</keyword>
<dbReference type="AlphaFoldDB" id="A0A8J6KWH5"/>
<evidence type="ECO:0000256" key="2">
    <source>
        <dbReference type="ARBA" id="ARBA00009492"/>
    </source>
</evidence>
<keyword evidence="4" id="KW-0732">Signal</keyword>
<dbReference type="GO" id="GO:0005615">
    <property type="term" value="C:extracellular space"/>
    <property type="evidence" value="ECO:0007669"/>
    <property type="project" value="TreeGrafter"/>
</dbReference>
<feature type="domain" description="Ig-like" evidence="10">
    <location>
        <begin position="724"/>
        <end position="799"/>
    </location>
</feature>
<dbReference type="InterPro" id="IPR016201">
    <property type="entry name" value="PSI"/>
</dbReference>
<sequence>MGETDSVNAKKELLDLNRTSIFQSPLGFLDLHTMLLDEYQERLFVGGRDLVYSLNLERISDNYRESECANYVRVLHHYNRTHLLTCATGAFDPLCAFIRVGYHSEKENEAQSSQLLDKQDLLLCCVVASLPLFRTVLPASSRMFVKVTNSRFYFIFRLRQGLTLFSLCPCAGSELFTGLYSDYWGRDSAIFRSLGKLGHIRTEHDDDRLLKEPKFVGSYMIPDNEDRDDNKMYFFFTEKALEAENSAYTIYTRVGRLCVNDAGGQRILVNKWSTFLKARLVCSVPGANGIDTYFDELGMGGKKCVPEGFDLYRPKASFCLFTLTQSPPPRAEDLGDKETHLHTGAGRGPALSLSNDVGGQRILVNKWSTFLKARLVCSVPGANGIDTYFDELGTGGKKCVPEGFDLYRPKASFCFFTLTQSPPRAEDLGDKETHLHRGAGRGPALSLSCASKMNGGKYGTTKDYPDDAIRFARTHPLMYQPIKPAHKKPILVKTDGKYNLKQLAVDRVEAEDGQYDVLFIGTDTGIVLKVITIYNQETEWMEEVILEELQIFKQQLYIGSPSAVAQVRFHHCDMYGNACADCCLARDPYCAWDGISCSRYYPTGAHAKRKHFDSFQDPAPIISMEISSKRQQLYIGSPSAVAQVRFHHCDMYGNACADCCLARDPYCAWDGISCSRYYPTGAHAKRRFRRQDVRHGNAAQQCFGQQFAGDALDRTEERLAYGIESNSTLLECTPRSLQAKVVWFVQKGRETRKEEVKTDDRVVKMDLGLLFLRVRKSDTGTYFCQTVEHGFVHTVRKITLEVVEEQKVEGMFHKDHEEERHHHKMPCPPLSSVPQGTKPWYKEFLQLIGYSNFQRVEEYCEKVWCTDKKRKKLKMSPSKWKYANPQEKRLRSKPDHYRLPRHTLDS</sequence>
<dbReference type="GO" id="GO:0030215">
    <property type="term" value="F:semaphorin receptor binding"/>
    <property type="evidence" value="ECO:0007669"/>
    <property type="project" value="InterPro"/>
</dbReference>
<evidence type="ECO:0000313" key="12">
    <source>
        <dbReference type="EMBL" id="KAH0516295.1"/>
    </source>
</evidence>
<dbReference type="SUPFAM" id="SSF101912">
    <property type="entry name" value="Sema domain"/>
    <property type="match status" value="3"/>
</dbReference>
<dbReference type="PROSITE" id="PS50835">
    <property type="entry name" value="IG_LIKE"/>
    <property type="match status" value="1"/>
</dbReference>
<dbReference type="SUPFAM" id="SSF103575">
    <property type="entry name" value="Plexin repeat"/>
    <property type="match status" value="2"/>
</dbReference>
<dbReference type="Pfam" id="PF01403">
    <property type="entry name" value="Sema"/>
    <property type="match status" value="1"/>
</dbReference>
<evidence type="ECO:0000313" key="13">
    <source>
        <dbReference type="Proteomes" id="UP000710432"/>
    </source>
</evidence>
<evidence type="ECO:0000256" key="1">
    <source>
        <dbReference type="ARBA" id="ARBA00004613"/>
    </source>
</evidence>
<dbReference type="InterPro" id="IPR027231">
    <property type="entry name" value="Semaphorin"/>
</dbReference>
<comment type="similarity">
    <text evidence="2">Belongs to the semaphorin family.</text>
</comment>
<dbReference type="InterPro" id="IPR001627">
    <property type="entry name" value="Semap_dom"/>
</dbReference>